<dbReference type="SUPFAM" id="SSF51126">
    <property type="entry name" value="Pectin lyase-like"/>
    <property type="match status" value="6"/>
</dbReference>
<dbReference type="InterPro" id="IPR011050">
    <property type="entry name" value="Pectin_lyase_fold/virulence"/>
</dbReference>
<comment type="caution">
    <text evidence="3">The sequence shown here is derived from an EMBL/GenBank/DDBJ whole genome shotgun (WGS) entry which is preliminary data.</text>
</comment>
<sequence>MSSAIAFSSNFASAQIIPDGTLGAESSVLTPNVNIEGFPADQINGGAIRGANLFHSFLDFNIGEGQRVYFANPVGIENILSRVTGSNLSAILGTLGVDGGANLFFLNPNGIIFGPNATLDIAGSLMASTANSLVFENGLHFSATNPEAPPLLTINLHPGLQYGSNQSSVISNAGNLAVGQNLTLAAGKLDLQGQLSAGQDLTMQASDNVRVRDSATNPFIASAGGQLLVEGEQGVDIFALNHPESGFFSVGDMILRSGNTVGGDAHYTAGGNFRIEQLDGTPGNLYSPHDPVIRANGDVLLNSYTGASLHIFAGGSVDIPAFVWIQGADPVNGIVEDVVLSDGKVVSIDGRTQPTLDIRAGTTAFGIPFFNTGTPTSADIRVGTIVFAGADSDFVDGPAIPLAGTILLTNQYLPNPDLTGDIVVLPTQQVLGTTDRAILNGDFASGGTVAMNSRGNITINGVINADAVLFDNTLFGNGGDVALVADRDITLTPGSLINSSGLLGGNIRLNSGGTISVTGLQTLDRISGIASINSGIAPGLRGGNIDIVADSLFISDGAVLISSTVGQTDAGNISIQVNDLVSLTNESQIRGVVESGAIGRASDIDIQARSLFVAGGSQINSVLFREQGDGQGNIIPGGQGSGGSIRVNATDSITLFGIGSTGFSSGLLALTERGAFGPAGNITVNTGDFLVVNGAVVQASTFNPGDGGNIVINTTNFAAVDGGQVLSLSRNTGDGGIIQLNATDTITLSGKDPNFAERLARIDEYLQLPGQTDQQDDVLPIGLSNSGLFVTNLGDGLAGDITLTAKSVFLSDAAFVEASTYGGGNGGNVLIQAQSLSLLRGSEVLAQTFGAGKAGDITVEPLDPASPSFVTLSGIAPFSTLDVDGNPDGGFSSGLFVTTEDSATGQGGSINVTTGALRIEDGAVLSARARSDFDTRGGDITVNVNTLDITNGGQILTTAFSNGLAGGITVNATGDISISGFDNSYYDRFDALEQAFLDAGATPEEALRGATFIVDPVNPASGLQAQSLEINTIGSGNINITSTTGSLFASNNAELSTGTAGSGNAGIINIQVAGGVFLDNARIFSTVEPGAIANGGQINIQAGTLSLANGSGLQTLVRQADTNRGLPGGQGEAGDVNVDIVGAVTLSNSGIFSQLEQGAMGKGGNINLDAASLYMTSSELAAGTFGMGAAGNVLVQVDDSVLLTTDSTIRSLVEQGGVGDGGNIDVTARSLTLLDGSQISASVFREENGIPGGKGRAGNLQITAPEFVFLSGIGFNGFFSGLLVSTEQGAEGSAGSITVNTGDFYITNNAFVTAETQNASEAGSIILNVNGNLTIENQGFVSVSGKGSGNPGNLEITADSIVLNQGGRLQATSASGANANITLRVQDSIIMNGDPLFGSEISAEAFNNGAGGNIDITALAILAVLPENSDIVANAYAGTGGNITARGPSDGPIIVRGFRQFEETVGRTPQSDFVASSDLGIDGSVEINTEDNLESPLPAEPIDATRLIARTCSATRNSRQEESRFTVIGRGGLPPNPNSPLQSESIVTNWVGVDQPVENPTDEPTSATPESVAPTATNVPKTSTYTEAQGWVIGEKGEVILTAQTPTVTPHNSSLAAVVCNGS</sequence>
<feature type="domain" description="Filamentous haemagglutinin FhaB/tRNA nuclease CdiA-like TPS" evidence="2">
    <location>
        <begin position="23"/>
        <end position="136"/>
    </location>
</feature>
<name>A0A951PGQ9_9CYAN</name>
<evidence type="ECO:0000256" key="1">
    <source>
        <dbReference type="SAM" id="MobiDB-lite"/>
    </source>
</evidence>
<reference evidence="3" key="2">
    <citation type="journal article" date="2022" name="Microbiol. Resour. Announc.">
        <title>Metagenome Sequencing to Explore Phylogenomics of Terrestrial Cyanobacteria.</title>
        <authorList>
            <person name="Ward R.D."/>
            <person name="Stajich J.E."/>
            <person name="Johansen J.R."/>
            <person name="Huntemann M."/>
            <person name="Clum A."/>
            <person name="Foster B."/>
            <person name="Foster B."/>
            <person name="Roux S."/>
            <person name="Palaniappan K."/>
            <person name="Varghese N."/>
            <person name="Mukherjee S."/>
            <person name="Reddy T.B.K."/>
            <person name="Daum C."/>
            <person name="Copeland A."/>
            <person name="Chen I.A."/>
            <person name="Ivanova N.N."/>
            <person name="Kyrpides N.C."/>
            <person name="Shapiro N."/>
            <person name="Eloe-Fadrosh E.A."/>
            <person name="Pietrasiak N."/>
        </authorList>
    </citation>
    <scope>NUCLEOTIDE SEQUENCE</scope>
    <source>
        <strain evidence="3">CPER-KK1</strain>
    </source>
</reference>
<dbReference type="InterPro" id="IPR008638">
    <property type="entry name" value="FhaB/CdiA-like_TPS"/>
</dbReference>
<dbReference type="NCBIfam" id="TIGR01901">
    <property type="entry name" value="adhes_NPXG"/>
    <property type="match status" value="1"/>
</dbReference>
<dbReference type="Gene3D" id="2.160.20.10">
    <property type="entry name" value="Single-stranded right-handed beta-helix, Pectin lyase-like"/>
    <property type="match status" value="3"/>
</dbReference>
<protein>
    <submittedName>
        <fullName evidence="3">Filamentous hemagglutinin N-terminal domain-containing protein</fullName>
    </submittedName>
</protein>
<evidence type="ECO:0000313" key="3">
    <source>
        <dbReference type="EMBL" id="MBW4543052.1"/>
    </source>
</evidence>
<accession>A0A951PGQ9</accession>
<feature type="region of interest" description="Disordered" evidence="1">
    <location>
        <begin position="1556"/>
        <end position="1581"/>
    </location>
</feature>
<evidence type="ECO:0000313" key="4">
    <source>
        <dbReference type="Proteomes" id="UP000753908"/>
    </source>
</evidence>
<dbReference type="Pfam" id="PF05860">
    <property type="entry name" value="TPS"/>
    <property type="match status" value="1"/>
</dbReference>
<evidence type="ECO:0000259" key="2">
    <source>
        <dbReference type="SMART" id="SM00912"/>
    </source>
</evidence>
<dbReference type="SMART" id="SM00912">
    <property type="entry name" value="Haemagg_act"/>
    <property type="match status" value="1"/>
</dbReference>
<organism evidence="3 4">
    <name type="scientific">Symplocastrum torsivum CPER-KK1</name>
    <dbReference type="NCBI Taxonomy" id="450513"/>
    <lineage>
        <taxon>Bacteria</taxon>
        <taxon>Bacillati</taxon>
        <taxon>Cyanobacteriota</taxon>
        <taxon>Cyanophyceae</taxon>
        <taxon>Oscillatoriophycideae</taxon>
        <taxon>Oscillatoriales</taxon>
        <taxon>Microcoleaceae</taxon>
        <taxon>Symplocastrum</taxon>
    </lineage>
</organism>
<gene>
    <name evidence="3" type="ORF">KME25_01180</name>
</gene>
<dbReference type="InterPro" id="IPR012334">
    <property type="entry name" value="Pectin_lyas_fold"/>
</dbReference>
<feature type="region of interest" description="Disordered" evidence="1">
    <location>
        <begin position="1514"/>
        <end position="1541"/>
    </location>
</feature>
<reference evidence="3" key="1">
    <citation type="submission" date="2021-05" db="EMBL/GenBank/DDBJ databases">
        <authorList>
            <person name="Pietrasiak N."/>
            <person name="Ward R."/>
            <person name="Stajich J.E."/>
            <person name="Kurbessoian T."/>
        </authorList>
    </citation>
    <scope>NUCLEOTIDE SEQUENCE</scope>
    <source>
        <strain evidence="3">CPER-KK1</strain>
    </source>
</reference>
<proteinExistence type="predicted"/>
<dbReference type="EMBL" id="JAHHIF010000001">
    <property type="protein sequence ID" value="MBW4543052.1"/>
    <property type="molecule type" value="Genomic_DNA"/>
</dbReference>
<dbReference type="Proteomes" id="UP000753908">
    <property type="component" value="Unassembled WGS sequence"/>
</dbReference>
<feature type="compositionally biased region" description="Polar residues" evidence="1">
    <location>
        <begin position="1562"/>
        <end position="1581"/>
    </location>
</feature>